<feature type="transmembrane region" description="Helical" evidence="2">
    <location>
        <begin position="297"/>
        <end position="319"/>
    </location>
</feature>
<feature type="chain" id="PRO_5019351731" description="FimV N-terminal domain-containing protein" evidence="3">
    <location>
        <begin position="26"/>
        <end position="773"/>
    </location>
</feature>
<name>A0A3S9HPA0_9BURK</name>
<dbReference type="AlphaFoldDB" id="A0A3S9HPA0"/>
<dbReference type="Proteomes" id="UP000275663">
    <property type="component" value="Chromosome"/>
</dbReference>
<dbReference type="InterPro" id="IPR038440">
    <property type="entry name" value="FimV_C_sf"/>
</dbReference>
<dbReference type="Gene3D" id="1.20.58.2200">
    <property type="match status" value="1"/>
</dbReference>
<accession>A0A3S9HPA0</accession>
<keyword evidence="6" id="KW-1185">Reference proteome</keyword>
<protein>
    <recommendedName>
        <fullName evidence="4">FimV N-terminal domain-containing protein</fullName>
    </recommendedName>
</protein>
<evidence type="ECO:0000256" key="2">
    <source>
        <dbReference type="SAM" id="Phobius"/>
    </source>
</evidence>
<organism evidence="5 6">
    <name type="scientific">Undibacterium parvum</name>
    <dbReference type="NCBI Taxonomy" id="401471"/>
    <lineage>
        <taxon>Bacteria</taxon>
        <taxon>Pseudomonadati</taxon>
        <taxon>Pseudomonadota</taxon>
        <taxon>Betaproteobacteria</taxon>
        <taxon>Burkholderiales</taxon>
        <taxon>Oxalobacteraceae</taxon>
        <taxon>Undibacterium</taxon>
    </lineage>
</organism>
<evidence type="ECO:0000313" key="6">
    <source>
        <dbReference type="Proteomes" id="UP000275663"/>
    </source>
</evidence>
<reference evidence="5 6" key="1">
    <citation type="journal article" date="2011" name="Int. J. Syst. Evol. Microbiol.">
        <title>Description of Undibacterium oligocarboniphilum sp. nov., isolated from purified water, and Undibacterium pigrum strain CCUG 49012 as the type strain of Undibacterium parvum sp. nov., and emended descriptions of the genus Undibacterium and the species Undibacterium pigrum.</title>
        <authorList>
            <person name="Eder W."/>
            <person name="Wanner G."/>
            <person name="Ludwig W."/>
            <person name="Busse H.J."/>
            <person name="Ziemke-Kageler F."/>
            <person name="Lang E."/>
        </authorList>
    </citation>
    <scope>NUCLEOTIDE SEQUENCE [LARGE SCALE GENOMIC DNA]</scope>
    <source>
        <strain evidence="5 6">DSM 23061</strain>
    </source>
</reference>
<evidence type="ECO:0000259" key="4">
    <source>
        <dbReference type="Pfam" id="PF25800"/>
    </source>
</evidence>
<dbReference type="Pfam" id="PF25800">
    <property type="entry name" value="FimV_N"/>
    <property type="match status" value="1"/>
</dbReference>
<dbReference type="InterPro" id="IPR057840">
    <property type="entry name" value="FimV_N"/>
</dbReference>
<keyword evidence="3" id="KW-0732">Signal</keyword>
<feature type="compositionally biased region" description="Basic and acidic residues" evidence="1">
    <location>
        <begin position="349"/>
        <end position="359"/>
    </location>
</feature>
<feature type="region of interest" description="Disordered" evidence="1">
    <location>
        <begin position="154"/>
        <end position="181"/>
    </location>
</feature>
<keyword evidence="2" id="KW-1133">Transmembrane helix</keyword>
<proteinExistence type="predicted"/>
<evidence type="ECO:0000313" key="5">
    <source>
        <dbReference type="EMBL" id="AZP13948.1"/>
    </source>
</evidence>
<dbReference type="EMBL" id="CP034464">
    <property type="protein sequence ID" value="AZP13948.1"/>
    <property type="molecule type" value="Genomic_DNA"/>
</dbReference>
<evidence type="ECO:0000256" key="1">
    <source>
        <dbReference type="SAM" id="MobiDB-lite"/>
    </source>
</evidence>
<keyword evidence="2" id="KW-0812">Transmembrane</keyword>
<feature type="signal peptide" evidence="3">
    <location>
        <begin position="1"/>
        <end position="25"/>
    </location>
</feature>
<gene>
    <name evidence="5" type="ORF">EJN92_19285</name>
</gene>
<dbReference type="OrthoDB" id="9180424at2"/>
<feature type="region of interest" description="Disordered" evidence="1">
    <location>
        <begin position="334"/>
        <end position="370"/>
    </location>
</feature>
<dbReference type="KEGG" id="upv:EJN92_19285"/>
<evidence type="ECO:0000256" key="3">
    <source>
        <dbReference type="SAM" id="SignalP"/>
    </source>
</evidence>
<dbReference type="RefSeq" id="WP_126129317.1">
    <property type="nucleotide sequence ID" value="NZ_CP034464.1"/>
</dbReference>
<sequence>MHTQTRKTSLLVVSILIIQCSYSDAAGFGSVRVQSGLGETLNINIPVLGAENSPQWFNCVKARVESLDGALAIVPKIRLIRSDRNPSIQLTSIEHINEPVLTIVVEHGCNIAVQRSYQILLDPIALLANVDDAYQTASTALSNTDSLSVPNLSAGAEKVSRSDSRLKKKNAKISEGNTADMAELPQVAKKKSPKRAPRNVLHVSLSEEPLVAPVAAKVAPEALPLVLTPAITSSSPIKAVGELTAQEIPLAEMSNSTQLQIMRSLQLEIDALRSENSRMSELATTDQNSLQTVRTELLVWIKSLGLILLLCLGAFAWLVKRFLVLKKDQNKAAWYPQGGTSDPSPGRPRIRDSARERDTMGPSHAGFMSESQLNISKSERTLASAAFAPHKTNGTKQQGASPTYAQHQTLQEAAANDADDLMDFDKPMMQASVFKAEEISDIMELVGAWMALHKPVEVLELLEPFNHIEAPESPLPWLCLLDVYNSINDQEKYEAIGERIIRLFNVTVAPWDQRMQYGKVTLANFPRITDKILAIWDSEELPHYIHSLLVNDRVGTRVGFDLAIYRDLARLEAVARDPLRPKNIEEMKQLKACAVLFTNGLPEAVQDDVALAKSASASESNRAIPKQTAEHDANTYQYGGRYDGFSNDRYVAQKIQSENGLPRVTEELSLDEPKLFMPDEEQSTAPASSKIGLEAIRDLTQVSGAGLNKHFQAETGIHIMSPMAVKLNLGIAYQDIGDFEGANLLREEIIKEGTPEQADLAKLLLSSKAAKDA</sequence>
<keyword evidence="2" id="KW-0472">Membrane</keyword>
<feature type="domain" description="FimV N-terminal" evidence="4">
    <location>
        <begin position="27"/>
        <end position="123"/>
    </location>
</feature>